<evidence type="ECO:0000313" key="8">
    <source>
        <dbReference type="Proteomes" id="UP001320460"/>
    </source>
</evidence>
<feature type="transmembrane region" description="Helical" evidence="5">
    <location>
        <begin position="85"/>
        <end position="105"/>
    </location>
</feature>
<gene>
    <name evidence="7" type="ORF">PDTA9734_51250</name>
</gene>
<keyword evidence="3" id="KW-0804">Transcription</keyword>
<dbReference type="Proteomes" id="UP001320460">
    <property type="component" value="Chromosome"/>
</dbReference>
<keyword evidence="8" id="KW-1185">Reference proteome</keyword>
<evidence type="ECO:0000256" key="4">
    <source>
        <dbReference type="SAM" id="MobiDB-lite"/>
    </source>
</evidence>
<feature type="domain" description="HTH araC/xylS-type" evidence="6">
    <location>
        <begin position="227"/>
        <end position="332"/>
    </location>
</feature>
<evidence type="ECO:0000256" key="5">
    <source>
        <dbReference type="SAM" id="Phobius"/>
    </source>
</evidence>
<organism evidence="7 8">
    <name type="scientific">Phytobacter diazotrophicus</name>
    <dbReference type="NCBI Taxonomy" id="395631"/>
    <lineage>
        <taxon>Bacteria</taxon>
        <taxon>Pseudomonadati</taxon>
        <taxon>Pseudomonadota</taxon>
        <taxon>Gammaproteobacteria</taxon>
        <taxon>Enterobacterales</taxon>
        <taxon>Enterobacteriaceae</taxon>
        <taxon>Phytobacter</taxon>
    </lineage>
</organism>
<evidence type="ECO:0000313" key="7">
    <source>
        <dbReference type="EMBL" id="BDD53638.1"/>
    </source>
</evidence>
<evidence type="ECO:0000256" key="3">
    <source>
        <dbReference type="ARBA" id="ARBA00023163"/>
    </source>
</evidence>
<keyword evidence="1" id="KW-0805">Transcription regulation</keyword>
<proteinExistence type="predicted"/>
<dbReference type="SUPFAM" id="SSF46689">
    <property type="entry name" value="Homeodomain-like"/>
    <property type="match status" value="1"/>
</dbReference>
<feature type="transmembrane region" description="Helical" evidence="5">
    <location>
        <begin position="148"/>
        <end position="169"/>
    </location>
</feature>
<evidence type="ECO:0000259" key="6">
    <source>
        <dbReference type="PROSITE" id="PS01124"/>
    </source>
</evidence>
<dbReference type="InterPro" id="IPR009057">
    <property type="entry name" value="Homeodomain-like_sf"/>
</dbReference>
<feature type="transmembrane region" description="Helical" evidence="5">
    <location>
        <begin position="181"/>
        <end position="200"/>
    </location>
</feature>
<evidence type="ECO:0000256" key="1">
    <source>
        <dbReference type="ARBA" id="ARBA00023015"/>
    </source>
</evidence>
<protein>
    <submittedName>
        <fullName evidence="7">AraC family transcriptional regulator</fullName>
    </submittedName>
</protein>
<dbReference type="SMART" id="SM00342">
    <property type="entry name" value="HTH_ARAC"/>
    <property type="match status" value="1"/>
</dbReference>
<feature type="region of interest" description="Disordered" evidence="4">
    <location>
        <begin position="325"/>
        <end position="347"/>
    </location>
</feature>
<dbReference type="EMBL" id="AP025334">
    <property type="protein sequence ID" value="BDD53638.1"/>
    <property type="molecule type" value="Genomic_DNA"/>
</dbReference>
<accession>A0ABN6LWA6</accession>
<dbReference type="Gene3D" id="1.10.10.60">
    <property type="entry name" value="Homeodomain-like"/>
    <property type="match status" value="1"/>
</dbReference>
<sequence>MPSLPFPVFTLFLLLILLAKVCLQPGEKSRGVMYFIAGCTLLVIMSALRWAFDAMVFRQAQSLLAILFPPLVWRCFTDLTGRKRVWHISTSIIPPTLALLANLAWPEATDAVLVLLYLGYGIALLRTALLGADAFVLTRLSDSPTTSVMAFAAGCFLCFSSLTDAAIAYDFNQYHGQHAPLLVAISQGILLPFICLAILFTGRKVTPPPLCVTAEVTGPEVVDPEDNALCLHLENALTARELFLDPDLSLQGLARKTGTPARQISRAINRTRGCNVSQWINGFRIQYAQRLLVQSDAPVTQIMLDAGFSTKSNFNREFMRVSGMSPGDFRRAEASRSGTDLKTDSSA</sequence>
<dbReference type="Pfam" id="PF12833">
    <property type="entry name" value="HTH_18"/>
    <property type="match status" value="1"/>
</dbReference>
<feature type="compositionally biased region" description="Basic and acidic residues" evidence="4">
    <location>
        <begin position="328"/>
        <end position="347"/>
    </location>
</feature>
<feature type="transmembrane region" description="Helical" evidence="5">
    <location>
        <begin position="33"/>
        <end position="52"/>
    </location>
</feature>
<dbReference type="PANTHER" id="PTHR43280:SF29">
    <property type="entry name" value="ARAC-FAMILY TRANSCRIPTIONAL REGULATOR"/>
    <property type="match status" value="1"/>
</dbReference>
<name>A0ABN6LWA6_9ENTR</name>
<keyword evidence="5" id="KW-0812">Transmembrane</keyword>
<evidence type="ECO:0000256" key="2">
    <source>
        <dbReference type="ARBA" id="ARBA00023125"/>
    </source>
</evidence>
<dbReference type="InterPro" id="IPR018060">
    <property type="entry name" value="HTH_AraC"/>
</dbReference>
<dbReference type="PROSITE" id="PS01124">
    <property type="entry name" value="HTH_ARAC_FAMILY_2"/>
    <property type="match status" value="1"/>
</dbReference>
<keyword evidence="2" id="KW-0238">DNA-binding</keyword>
<keyword evidence="5" id="KW-0472">Membrane</keyword>
<dbReference type="PANTHER" id="PTHR43280">
    <property type="entry name" value="ARAC-FAMILY TRANSCRIPTIONAL REGULATOR"/>
    <property type="match status" value="1"/>
</dbReference>
<reference evidence="7 8" key="1">
    <citation type="submission" date="2021-12" db="EMBL/GenBank/DDBJ databases">
        <title>Complete genome sequence of Phytobacter diazotrophicus TA9734.</title>
        <authorList>
            <person name="Kubota H."/>
            <person name="Nakayama Y."/>
            <person name="Ariyoshi T."/>
        </authorList>
    </citation>
    <scope>NUCLEOTIDE SEQUENCE [LARGE SCALE GENOMIC DNA]</scope>
    <source>
        <strain evidence="7 8">TA9734</strain>
    </source>
</reference>
<feature type="transmembrane region" description="Helical" evidence="5">
    <location>
        <begin position="111"/>
        <end position="136"/>
    </location>
</feature>
<keyword evidence="5" id="KW-1133">Transmembrane helix</keyword>